<proteinExistence type="predicted"/>
<gene>
    <name evidence="1" type="ORF">PB1_05125</name>
</gene>
<dbReference type="STRING" id="997296.PB1_05125"/>
<organism evidence="1 2">
    <name type="scientific">Bacillus methanolicus PB1</name>
    <dbReference type="NCBI Taxonomy" id="997296"/>
    <lineage>
        <taxon>Bacteria</taxon>
        <taxon>Bacillati</taxon>
        <taxon>Bacillota</taxon>
        <taxon>Bacilli</taxon>
        <taxon>Bacillales</taxon>
        <taxon>Bacillaceae</taxon>
        <taxon>Bacillus</taxon>
    </lineage>
</organism>
<dbReference type="OrthoDB" id="10014732at2"/>
<accession>I3E714</accession>
<evidence type="ECO:0000313" key="2">
    <source>
        <dbReference type="Proteomes" id="UP000010523"/>
    </source>
</evidence>
<name>I3E714_BACMT</name>
<evidence type="ECO:0000313" key="1">
    <source>
        <dbReference type="EMBL" id="EIJ82285.1"/>
    </source>
</evidence>
<dbReference type="RefSeq" id="WP_003351105.1">
    <property type="nucleotide sequence ID" value="NZ_AFEU01000001.1"/>
</dbReference>
<dbReference type="PATRIC" id="fig|997296.3.peg.1111"/>
<comment type="caution">
    <text evidence="1">The sequence shown here is derived from an EMBL/GenBank/DDBJ whole genome shotgun (WGS) entry which is preliminary data.</text>
</comment>
<dbReference type="EMBL" id="AFEU01000001">
    <property type="protein sequence ID" value="EIJ82285.1"/>
    <property type="molecule type" value="Genomic_DNA"/>
</dbReference>
<dbReference type="Proteomes" id="UP000010523">
    <property type="component" value="Unassembled WGS sequence"/>
</dbReference>
<reference evidence="1 2" key="1">
    <citation type="journal article" date="2012" name="Appl. Environ. Microbiol.">
        <title>Genome Sequence of Thermotolerant Bacillus methanolicus: Features and Regulation Related to Methylotrophy and Production of L-Lysine and L-Glutamate from Methanol.</title>
        <authorList>
            <person name="Heggeset T.M."/>
            <person name="Krog A."/>
            <person name="Balzer S."/>
            <person name="Wentzel A."/>
            <person name="Ellingsen T.E."/>
            <person name="Brautaset T."/>
        </authorList>
    </citation>
    <scope>NUCLEOTIDE SEQUENCE [LARGE SCALE GENOMIC DNA]</scope>
    <source>
        <strain evidence="1 2">PB1</strain>
    </source>
</reference>
<sequence length="98" mass="11051">MNFNFNFNEKNFIERAAKLGIKVKFNSDTPGMFFVSGNEKKAVTFERLFPEVFNESLENEESFSLPGLTVDVQPKESHVKIIKSTNVYIANSQIIGAA</sequence>
<keyword evidence="2" id="KW-1185">Reference proteome</keyword>
<dbReference type="AlphaFoldDB" id="I3E714"/>
<protein>
    <submittedName>
        <fullName evidence="1">Uncharacterized protein</fullName>
    </submittedName>
</protein>